<proteinExistence type="predicted"/>
<comment type="caution">
    <text evidence="1">The sequence shown here is derived from an EMBL/GenBank/DDBJ whole genome shotgun (WGS) entry which is preliminary data.</text>
</comment>
<name>X1QGK6_9ZZZZ</name>
<organism evidence="1">
    <name type="scientific">marine sediment metagenome</name>
    <dbReference type="NCBI Taxonomy" id="412755"/>
    <lineage>
        <taxon>unclassified sequences</taxon>
        <taxon>metagenomes</taxon>
        <taxon>ecological metagenomes</taxon>
    </lineage>
</organism>
<gene>
    <name evidence="1" type="ORF">S12H4_11078</name>
</gene>
<reference evidence="1" key="1">
    <citation type="journal article" date="2014" name="Front. Microbiol.">
        <title>High frequency of phylogenetically diverse reductive dehalogenase-homologous genes in deep subseafloor sedimentary metagenomes.</title>
        <authorList>
            <person name="Kawai M."/>
            <person name="Futagami T."/>
            <person name="Toyoda A."/>
            <person name="Takaki Y."/>
            <person name="Nishi S."/>
            <person name="Hori S."/>
            <person name="Arai W."/>
            <person name="Tsubouchi T."/>
            <person name="Morono Y."/>
            <person name="Uchiyama I."/>
            <person name="Ito T."/>
            <person name="Fujiyama A."/>
            <person name="Inagaki F."/>
            <person name="Takami H."/>
        </authorList>
    </citation>
    <scope>NUCLEOTIDE SEQUENCE</scope>
    <source>
        <strain evidence="1">Expedition CK06-06</strain>
    </source>
</reference>
<dbReference type="EMBL" id="BARW01004887">
    <property type="protein sequence ID" value="GAI67607.1"/>
    <property type="molecule type" value="Genomic_DNA"/>
</dbReference>
<evidence type="ECO:0000313" key="1">
    <source>
        <dbReference type="EMBL" id="GAI67607.1"/>
    </source>
</evidence>
<dbReference type="AlphaFoldDB" id="X1QGK6"/>
<protein>
    <submittedName>
        <fullName evidence="1">Uncharacterized protein</fullName>
    </submittedName>
</protein>
<sequence length="30" mass="2944">IAAGAAAWPRIAAHADYGPALSAPSLKIAL</sequence>
<accession>X1QGK6</accession>
<feature type="non-terminal residue" evidence="1">
    <location>
        <position position="1"/>
    </location>
</feature>